<dbReference type="GO" id="GO:0005524">
    <property type="term" value="F:ATP binding"/>
    <property type="evidence" value="ECO:0007669"/>
    <property type="project" value="UniProtKB-UniRule"/>
</dbReference>
<protein>
    <submittedName>
        <fullName evidence="4">Serine/threonine-protein kinase, putative</fullName>
    </submittedName>
</protein>
<dbReference type="PANTHER" id="PTHR44167:SF30">
    <property type="entry name" value="PHOSPHORYLASE KINASE"/>
    <property type="match status" value="1"/>
</dbReference>
<dbReference type="PROSITE" id="PS50011">
    <property type="entry name" value="PROTEIN_KINASE_DOM"/>
    <property type="match status" value="1"/>
</dbReference>
<dbReference type="SUPFAM" id="SSF56112">
    <property type="entry name" value="Protein kinase-like (PK-like)"/>
    <property type="match status" value="1"/>
</dbReference>
<evidence type="ECO:0000256" key="2">
    <source>
        <dbReference type="SAM" id="MobiDB-lite"/>
    </source>
</evidence>
<gene>
    <name evidence="4" type="ORF">BN1204_031550</name>
</gene>
<keyword evidence="4" id="KW-0418">Kinase</keyword>
<dbReference type="InterPro" id="IPR011009">
    <property type="entry name" value="Kinase-like_dom_sf"/>
</dbReference>
<evidence type="ECO:0000256" key="1">
    <source>
        <dbReference type="PROSITE-ProRule" id="PRU10141"/>
    </source>
</evidence>
<dbReference type="PANTHER" id="PTHR44167">
    <property type="entry name" value="OVARIAN-SPECIFIC SERINE/THREONINE-PROTEIN KINASE LOK-RELATED"/>
    <property type="match status" value="1"/>
</dbReference>
<name>A0A0F7UBT6_NEOCL</name>
<dbReference type="SMART" id="SM00220">
    <property type="entry name" value="S_TKc"/>
    <property type="match status" value="1"/>
</dbReference>
<dbReference type="EMBL" id="LN714483">
    <property type="protein sequence ID" value="CEL67354.1"/>
    <property type="molecule type" value="Genomic_DNA"/>
</dbReference>
<dbReference type="GO" id="GO:0044773">
    <property type="term" value="P:mitotic DNA damage checkpoint signaling"/>
    <property type="evidence" value="ECO:0007669"/>
    <property type="project" value="TreeGrafter"/>
</dbReference>
<dbReference type="GO" id="GO:0004674">
    <property type="term" value="F:protein serine/threonine kinase activity"/>
    <property type="evidence" value="ECO:0007669"/>
    <property type="project" value="TreeGrafter"/>
</dbReference>
<dbReference type="Pfam" id="PF00069">
    <property type="entry name" value="Pkinase"/>
    <property type="match status" value="1"/>
</dbReference>
<keyword evidence="1" id="KW-0547">Nucleotide-binding</keyword>
<dbReference type="InterPro" id="IPR000719">
    <property type="entry name" value="Prot_kinase_dom"/>
</dbReference>
<dbReference type="AlphaFoldDB" id="A0A0F7UBT6"/>
<feature type="compositionally biased region" description="Basic and acidic residues" evidence="2">
    <location>
        <begin position="120"/>
        <end position="150"/>
    </location>
</feature>
<organism evidence="4">
    <name type="scientific">Neospora caninum (strain Liverpool)</name>
    <dbReference type="NCBI Taxonomy" id="572307"/>
    <lineage>
        <taxon>Eukaryota</taxon>
        <taxon>Sar</taxon>
        <taxon>Alveolata</taxon>
        <taxon>Apicomplexa</taxon>
        <taxon>Conoidasida</taxon>
        <taxon>Coccidia</taxon>
        <taxon>Eucoccidiorida</taxon>
        <taxon>Eimeriorina</taxon>
        <taxon>Sarcocystidae</taxon>
        <taxon>Neospora</taxon>
    </lineage>
</organism>
<evidence type="ECO:0000313" key="4">
    <source>
        <dbReference type="EMBL" id="CEL67354.1"/>
    </source>
</evidence>
<reference evidence="4" key="1">
    <citation type="journal article" date="2015" name="PLoS ONE">
        <title>Comprehensive Evaluation of Toxoplasma gondii VEG and Neospora caninum LIV Genomes with Tachyzoite Stage Transcriptome and Proteome Defines Novel Transcript Features.</title>
        <authorList>
            <person name="Ramaprasad A."/>
            <person name="Mourier T."/>
            <person name="Naeem R."/>
            <person name="Malas T.B."/>
            <person name="Moussa E."/>
            <person name="Panigrahi A."/>
            <person name="Vermont S.J."/>
            <person name="Otto T.D."/>
            <person name="Wastling J."/>
            <person name="Pain A."/>
        </authorList>
    </citation>
    <scope>NUCLEOTIDE SEQUENCE</scope>
    <source>
        <strain evidence="4">Liverpool</strain>
    </source>
</reference>
<accession>A0A0F7UBT6</accession>
<evidence type="ECO:0000259" key="3">
    <source>
        <dbReference type="PROSITE" id="PS50011"/>
    </source>
</evidence>
<feature type="region of interest" description="Disordered" evidence="2">
    <location>
        <begin position="96"/>
        <end position="186"/>
    </location>
</feature>
<proteinExistence type="predicted"/>
<dbReference type="Gene3D" id="1.10.510.10">
    <property type="entry name" value="Transferase(Phosphotransferase) domain 1"/>
    <property type="match status" value="1"/>
</dbReference>
<sequence>MDTMRVILLRIPLLLGVSMATICSLSVALTQVRLPSEPLAGTLASQEKITATHVFGARRARDIRLHLPVAPPDSYATYSRKRSQFQTEGPVANYSEITLTDTPGSGVGAPPVRPVSFDQVHSEKEGAGERRTQKSREENGGASVHGRDVLRTGQASGGSRPEQDAGEGGSRQTGQLMGPWVTDLGSPVKRSELTEGQEDMRKLTATVVSGEMEKNRKQYLREEYALENLYFDGFLSDEDLREKTNDVEVAFRNAFPSGSVYNAVDNEGKRTRLGLGKILGSGGTAVVCIVQDMQNLAMARNYAGKFFVLSLDSTAPQDMEQRENKLDVTWRMHQASNERLLNQASIDELLTNGIAVSQHDYTLESTHPQREKLPDVIVGKVGGKSRKRLLIKPHVSLMPLLGPSLSDFWSKAFTDNALKYLVFNLVTTVSYLERINLVHRDLKPANFAVDSNGRVFMIDLAFVANIGENVSCSGNLTLHYVDPIRAKCGANGGRGAKASSLMDSWSLGATIFSIICNGKKPFKFRTPRGRGDKGENTRAYYEEFLKKLKRENFAGGRCDFMTPERRKLLDIVKLLLDPQEETRWTALRLKNEHPFFQVEED</sequence>
<keyword evidence="4" id="KW-0808">Transferase</keyword>
<feature type="domain" description="Protein kinase" evidence="3">
    <location>
        <begin position="273"/>
        <end position="596"/>
    </location>
</feature>
<feature type="binding site" evidence="1">
    <location>
        <position position="305"/>
    </location>
    <ligand>
        <name>ATP</name>
        <dbReference type="ChEBI" id="CHEBI:30616"/>
    </ligand>
</feature>
<dbReference type="InterPro" id="IPR017441">
    <property type="entry name" value="Protein_kinase_ATP_BS"/>
</dbReference>
<keyword evidence="1" id="KW-0067">ATP-binding</keyword>
<dbReference type="GO" id="GO:0005634">
    <property type="term" value="C:nucleus"/>
    <property type="evidence" value="ECO:0007669"/>
    <property type="project" value="TreeGrafter"/>
</dbReference>
<dbReference type="PROSITE" id="PS00107">
    <property type="entry name" value="PROTEIN_KINASE_ATP"/>
    <property type="match status" value="1"/>
</dbReference>